<dbReference type="AlphaFoldDB" id="A0A7S2ZB07"/>
<proteinExistence type="predicted"/>
<sequence>MSRPRFRVGRRRWVVCVRAVSGSSPAVIPQAGSLSFRYISQLFGSSLAWASPRLLSLSTQIRCNQVETVLGSPDVHIGGFQVGWGLGGGVSRPILALVDISRASQVKML</sequence>
<name>A0A7S2ZB07_9RHOD</name>
<protein>
    <submittedName>
        <fullName evidence="1">Uncharacterized protein</fullName>
    </submittedName>
</protein>
<gene>
    <name evidence="1" type="ORF">RMAR00112_LOCUS2254</name>
</gene>
<accession>A0A7S2ZB07</accession>
<dbReference type="EMBL" id="HBHW01003074">
    <property type="protein sequence ID" value="CAE0034310.1"/>
    <property type="molecule type" value="Transcribed_RNA"/>
</dbReference>
<organism evidence="1">
    <name type="scientific">Rhodosorus marinus</name>
    <dbReference type="NCBI Taxonomy" id="101924"/>
    <lineage>
        <taxon>Eukaryota</taxon>
        <taxon>Rhodophyta</taxon>
        <taxon>Stylonematophyceae</taxon>
        <taxon>Stylonematales</taxon>
        <taxon>Stylonemataceae</taxon>
        <taxon>Rhodosorus</taxon>
    </lineage>
</organism>
<evidence type="ECO:0000313" key="1">
    <source>
        <dbReference type="EMBL" id="CAE0034310.1"/>
    </source>
</evidence>
<reference evidence="1" key="1">
    <citation type="submission" date="2021-01" db="EMBL/GenBank/DDBJ databases">
        <authorList>
            <person name="Corre E."/>
            <person name="Pelletier E."/>
            <person name="Niang G."/>
            <person name="Scheremetjew M."/>
            <person name="Finn R."/>
            <person name="Kale V."/>
            <person name="Holt S."/>
            <person name="Cochrane G."/>
            <person name="Meng A."/>
            <person name="Brown T."/>
            <person name="Cohen L."/>
        </authorList>
    </citation>
    <scope>NUCLEOTIDE SEQUENCE</scope>
    <source>
        <strain evidence="1">CCMP 769</strain>
    </source>
</reference>